<evidence type="ECO:0000259" key="4">
    <source>
        <dbReference type="Pfam" id="PF00294"/>
    </source>
</evidence>
<name>A0A9D1GDS2_9BACT</name>
<dbReference type="InterPro" id="IPR029056">
    <property type="entry name" value="Ribokinase-like"/>
</dbReference>
<dbReference type="PANTHER" id="PTHR43085">
    <property type="entry name" value="HEXOKINASE FAMILY MEMBER"/>
    <property type="match status" value="1"/>
</dbReference>
<sequence length="304" mass="33640">MTDICCIGHITLDKIITPQHISYMPGGTAYYFSRGMASLHALTGYKLITALGSKEYPIVDELRKAGIDIDVLPSRHTVYFENRYGENSDNRTQRVLAKADPFTIDALHKENAHFFHLGSLLADDFPPEVIKYLSGKAILSVDAQGYLREVKGDKVSPIDWPEKREILKYIDILKVNEHEATVLTGYTNPQQAAEQLSAWGVKEVLLTLGSLGSIILADGVCYKIPAYPPLQTIDATGCGDTYVMGYLYMRNKGVSYPNAGCFAAALSTLKLEKSGPLAATAEEAYRVINSSRSKVEILQKDKYY</sequence>
<dbReference type="InterPro" id="IPR050306">
    <property type="entry name" value="PfkB_Carbo_kinase"/>
</dbReference>
<reference evidence="5" key="2">
    <citation type="journal article" date="2021" name="PeerJ">
        <title>Extensive microbial diversity within the chicken gut microbiome revealed by metagenomics and culture.</title>
        <authorList>
            <person name="Gilroy R."/>
            <person name="Ravi A."/>
            <person name="Getino M."/>
            <person name="Pursley I."/>
            <person name="Horton D.L."/>
            <person name="Alikhan N.F."/>
            <person name="Baker D."/>
            <person name="Gharbi K."/>
            <person name="Hall N."/>
            <person name="Watson M."/>
            <person name="Adriaenssens E.M."/>
            <person name="Foster-Nyarko E."/>
            <person name="Jarju S."/>
            <person name="Secka A."/>
            <person name="Antonio M."/>
            <person name="Oren A."/>
            <person name="Chaudhuri R.R."/>
            <person name="La Ragione R."/>
            <person name="Hildebrand F."/>
            <person name="Pallen M.J."/>
        </authorList>
    </citation>
    <scope>NUCLEOTIDE SEQUENCE</scope>
    <source>
        <strain evidence="5">21143</strain>
    </source>
</reference>
<gene>
    <name evidence="5" type="ORF">IAD06_02650</name>
</gene>
<evidence type="ECO:0000256" key="1">
    <source>
        <dbReference type="ARBA" id="ARBA00010688"/>
    </source>
</evidence>
<protein>
    <submittedName>
        <fullName evidence="5">Ribokinase</fullName>
    </submittedName>
</protein>
<dbReference type="AlphaFoldDB" id="A0A9D1GDS2"/>
<comment type="similarity">
    <text evidence="1">Belongs to the carbohydrate kinase PfkB family.</text>
</comment>
<keyword evidence="2" id="KW-0808">Transferase</keyword>
<dbReference type="EMBL" id="DVKT01000019">
    <property type="protein sequence ID" value="HIT38926.1"/>
    <property type="molecule type" value="Genomic_DNA"/>
</dbReference>
<reference evidence="5" key="1">
    <citation type="submission" date="2020-10" db="EMBL/GenBank/DDBJ databases">
        <authorList>
            <person name="Gilroy R."/>
        </authorList>
    </citation>
    <scope>NUCLEOTIDE SEQUENCE</scope>
    <source>
        <strain evidence="5">21143</strain>
    </source>
</reference>
<dbReference type="SUPFAM" id="SSF53613">
    <property type="entry name" value="Ribokinase-like"/>
    <property type="match status" value="1"/>
</dbReference>
<dbReference type="GO" id="GO:0016301">
    <property type="term" value="F:kinase activity"/>
    <property type="evidence" value="ECO:0007669"/>
    <property type="project" value="UniProtKB-KW"/>
</dbReference>
<dbReference type="Gene3D" id="3.40.1190.20">
    <property type="match status" value="1"/>
</dbReference>
<dbReference type="Pfam" id="PF00294">
    <property type="entry name" value="PfkB"/>
    <property type="match status" value="1"/>
</dbReference>
<dbReference type="InterPro" id="IPR011611">
    <property type="entry name" value="PfkB_dom"/>
</dbReference>
<evidence type="ECO:0000313" key="5">
    <source>
        <dbReference type="EMBL" id="HIT38926.1"/>
    </source>
</evidence>
<keyword evidence="3" id="KW-0418">Kinase</keyword>
<organism evidence="5 6">
    <name type="scientific">Candidatus Caccoplasma intestinavium</name>
    <dbReference type="NCBI Taxonomy" id="2840716"/>
    <lineage>
        <taxon>Bacteria</taxon>
        <taxon>Pseudomonadati</taxon>
        <taxon>Bacteroidota</taxon>
        <taxon>Bacteroidia</taxon>
        <taxon>Bacteroidales</taxon>
        <taxon>Bacteroidaceae</taxon>
        <taxon>Bacteroidaceae incertae sedis</taxon>
        <taxon>Candidatus Caccoplasma</taxon>
    </lineage>
</organism>
<dbReference type="Proteomes" id="UP000886722">
    <property type="component" value="Unassembled WGS sequence"/>
</dbReference>
<accession>A0A9D1GDS2</accession>
<proteinExistence type="inferred from homology"/>
<evidence type="ECO:0000256" key="3">
    <source>
        <dbReference type="ARBA" id="ARBA00022777"/>
    </source>
</evidence>
<comment type="caution">
    <text evidence="5">The sequence shown here is derived from an EMBL/GenBank/DDBJ whole genome shotgun (WGS) entry which is preliminary data.</text>
</comment>
<evidence type="ECO:0000313" key="6">
    <source>
        <dbReference type="Proteomes" id="UP000886722"/>
    </source>
</evidence>
<feature type="domain" description="Carbohydrate kinase PfkB" evidence="4">
    <location>
        <begin position="1"/>
        <end position="277"/>
    </location>
</feature>
<dbReference type="PANTHER" id="PTHR43085:SF57">
    <property type="entry name" value="CARBOHYDRATE KINASE PFKB DOMAIN-CONTAINING PROTEIN"/>
    <property type="match status" value="1"/>
</dbReference>
<evidence type="ECO:0000256" key="2">
    <source>
        <dbReference type="ARBA" id="ARBA00022679"/>
    </source>
</evidence>